<dbReference type="RefSeq" id="WP_255134740.1">
    <property type="nucleotide sequence ID" value="NZ_JANDBC010000002.1"/>
</dbReference>
<dbReference type="InterPro" id="IPR007809">
    <property type="entry name" value="FlgN-like"/>
</dbReference>
<dbReference type="EMBL" id="JANDBC010000002">
    <property type="protein sequence ID" value="MCP9291866.1"/>
    <property type="molecule type" value="Genomic_DNA"/>
</dbReference>
<evidence type="ECO:0000313" key="1">
    <source>
        <dbReference type="EMBL" id="MCP9291866.1"/>
    </source>
</evidence>
<reference evidence="1" key="1">
    <citation type="submission" date="2022-06" db="EMBL/GenBank/DDBJ databases">
        <title>Gracilimonas sp. CAU 1638 isolated from sea sediment.</title>
        <authorList>
            <person name="Kim W."/>
        </authorList>
    </citation>
    <scope>NUCLEOTIDE SEQUENCE</scope>
    <source>
        <strain evidence="1">CAU 1638</strain>
    </source>
</reference>
<accession>A0A9X2REA6</accession>
<organism evidence="1 2">
    <name type="scientific">Gracilimonas sediminicola</name>
    <dbReference type="NCBI Taxonomy" id="2952158"/>
    <lineage>
        <taxon>Bacteria</taxon>
        <taxon>Pseudomonadati</taxon>
        <taxon>Balneolota</taxon>
        <taxon>Balneolia</taxon>
        <taxon>Balneolales</taxon>
        <taxon>Balneolaceae</taxon>
        <taxon>Gracilimonas</taxon>
    </lineage>
</organism>
<keyword evidence="1" id="KW-0966">Cell projection</keyword>
<comment type="caution">
    <text evidence="1">The sequence shown here is derived from an EMBL/GenBank/DDBJ whole genome shotgun (WGS) entry which is preliminary data.</text>
</comment>
<dbReference type="Pfam" id="PF05130">
    <property type="entry name" value="FlgN"/>
    <property type="match status" value="1"/>
</dbReference>
<keyword evidence="1" id="KW-0282">Flagellum</keyword>
<proteinExistence type="predicted"/>
<dbReference type="AlphaFoldDB" id="A0A9X2REA6"/>
<name>A0A9X2REA6_9BACT</name>
<protein>
    <submittedName>
        <fullName evidence="1">Flagellar protein FlgN</fullName>
    </submittedName>
</protein>
<sequence>MYNISDTTSLEQIAESVDLLHNCSKQIIKVMEEQIDAIIASNAVRIEELSDVHGNLSKRFKIHEQEFISELSTLLATSGSTAPVRLVSLKEVFPESVTDIENWHKTLTADTKDLQRKHNQILQLLEFAMSQNARMMQSMYSAHNAKNTHYAPTGEQSGITTGVAFNQEI</sequence>
<evidence type="ECO:0000313" key="2">
    <source>
        <dbReference type="Proteomes" id="UP001139125"/>
    </source>
</evidence>
<gene>
    <name evidence="1" type="ORF">NM125_09800</name>
</gene>
<dbReference type="GO" id="GO:0044780">
    <property type="term" value="P:bacterial-type flagellum assembly"/>
    <property type="evidence" value="ECO:0007669"/>
    <property type="project" value="InterPro"/>
</dbReference>
<keyword evidence="1" id="KW-0969">Cilium</keyword>
<keyword evidence="2" id="KW-1185">Reference proteome</keyword>
<dbReference type="Proteomes" id="UP001139125">
    <property type="component" value="Unassembled WGS sequence"/>
</dbReference>